<dbReference type="Gene3D" id="1.50.10.20">
    <property type="match status" value="2"/>
</dbReference>
<proteinExistence type="predicted"/>
<dbReference type="EMBL" id="REFY01000002">
    <property type="protein sequence ID" value="RQG91706.1"/>
    <property type="molecule type" value="Genomic_DNA"/>
</dbReference>
<dbReference type="AlphaFoldDB" id="A0A3N6MD52"/>
<comment type="caution">
    <text evidence="1">The sequence shown here is derived from an EMBL/GenBank/DDBJ whole genome shotgun (WGS) entry which is preliminary data.</text>
</comment>
<evidence type="ECO:0000313" key="1">
    <source>
        <dbReference type="EMBL" id="RQG91706.1"/>
    </source>
</evidence>
<protein>
    <submittedName>
        <fullName evidence="1">Antibiotic ABC transporter permease</fullName>
    </submittedName>
</protein>
<keyword evidence="2" id="KW-1185">Reference proteome</keyword>
<dbReference type="Proteomes" id="UP000273828">
    <property type="component" value="Unassembled WGS sequence"/>
</dbReference>
<dbReference type="InterPro" id="IPR008930">
    <property type="entry name" value="Terpenoid_cyclase/PrenylTrfase"/>
</dbReference>
<accession>A0A3N6MD52</accession>
<dbReference type="SUPFAM" id="SSF48239">
    <property type="entry name" value="Terpenoid cyclases/Protein prenyltransferases"/>
    <property type="match status" value="1"/>
</dbReference>
<evidence type="ECO:0000313" key="2">
    <source>
        <dbReference type="Proteomes" id="UP000273828"/>
    </source>
</evidence>
<gene>
    <name evidence="1" type="ORF">EA462_04895</name>
</gene>
<reference evidence="1 2" key="1">
    <citation type="submission" date="2018-10" db="EMBL/GenBank/DDBJ databases">
        <title>Natrarchaeobius chitinivorans gen. nov., sp. nov., and Natrarchaeobius haloalkaliphilus sp. nov., alkaliphilic, chitin-utilizing haloarchaea from hypersaline alkaline lakes.</title>
        <authorList>
            <person name="Sorokin D.Y."/>
            <person name="Elcheninov A.G."/>
            <person name="Kostrikina N.A."/>
            <person name="Bale N.J."/>
            <person name="Sinninghe Damste J.S."/>
            <person name="Khijniak T.V."/>
            <person name="Kublanov I.V."/>
            <person name="Toshchakov S.V."/>
        </authorList>
    </citation>
    <scope>NUCLEOTIDE SEQUENCE [LARGE SCALE GENOMIC DNA]</scope>
    <source>
        <strain evidence="1 2">AArcht-Sl</strain>
    </source>
</reference>
<name>A0A3N6MD52_9EURY</name>
<organism evidence="1 2">
    <name type="scientific">Natrarchaeobius halalkaliphilus</name>
    <dbReference type="NCBI Taxonomy" id="1679091"/>
    <lineage>
        <taxon>Archaea</taxon>
        <taxon>Methanobacteriati</taxon>
        <taxon>Methanobacteriota</taxon>
        <taxon>Stenosarchaea group</taxon>
        <taxon>Halobacteria</taxon>
        <taxon>Halobacteriales</taxon>
        <taxon>Natrialbaceae</taxon>
        <taxon>Natrarchaeobius</taxon>
    </lineage>
</organism>
<sequence>MTTPLERDQQSTLRLCTDVLSYASERDYTGWDYADGLSSAYLDRLPVESKLVNLGVQEVIKRAPINLRPIFAVEQRRNYKGAALFALANLDVYELTGEKRYAREARSLLEWLLETQNEWCTGFGGGGHRHPLQDLSSDGASTPGEVSGVVSTSYAVRALLCGANALAEPRYADVARTASQFVFEDLAYTEIDEGARINYTASRGGSSERDSYTLNANALGARLLLDLYDDSGERRLLEAATAILDYVTSKQTALGGWMYTDPPTASHLSMDNFHNGFIVESLVRHHDVTDEDRYDATLERALEFYRHRLFDDDGAPRWDESSSYPRDIHAAAQGIVVFSELDDIAFARRIIDWTRDALYAGDGQFYYQQRRWYTKRFTLMRWCQAWMAYALSRHLWRIRLRG</sequence>